<feature type="transmembrane region" description="Helical" evidence="2">
    <location>
        <begin position="186"/>
        <end position="210"/>
    </location>
</feature>
<dbReference type="PANTHER" id="PTHR30373:SF2">
    <property type="entry name" value="UPF0603 PROTEIN YGCG"/>
    <property type="match status" value="1"/>
</dbReference>
<keyword evidence="2" id="KW-1133">Transmembrane helix</keyword>
<protein>
    <recommendedName>
        <fullName evidence="3">TPM domain-containing protein</fullName>
    </recommendedName>
</protein>
<dbReference type="Gene3D" id="3.10.310.50">
    <property type="match status" value="1"/>
</dbReference>
<dbReference type="PANTHER" id="PTHR30373">
    <property type="entry name" value="UPF0603 PROTEIN YGCG"/>
    <property type="match status" value="1"/>
</dbReference>
<feature type="compositionally biased region" description="Gly residues" evidence="1">
    <location>
        <begin position="328"/>
        <end position="344"/>
    </location>
</feature>
<evidence type="ECO:0000313" key="5">
    <source>
        <dbReference type="Proteomes" id="UP000196655"/>
    </source>
</evidence>
<proteinExistence type="predicted"/>
<dbReference type="Pfam" id="PF04536">
    <property type="entry name" value="TPM_phosphatase"/>
    <property type="match status" value="1"/>
</dbReference>
<name>A0A211ZIW6_9PROT</name>
<feature type="domain" description="TPM" evidence="3">
    <location>
        <begin position="43"/>
        <end position="166"/>
    </location>
</feature>
<keyword evidence="2" id="KW-0472">Membrane</keyword>
<accession>A0A211ZIW6</accession>
<feature type="compositionally biased region" description="Low complexity" evidence="1">
    <location>
        <begin position="306"/>
        <end position="327"/>
    </location>
</feature>
<feature type="transmembrane region" description="Helical" evidence="2">
    <location>
        <begin position="271"/>
        <end position="289"/>
    </location>
</feature>
<dbReference type="EMBL" id="NHON01000041">
    <property type="protein sequence ID" value="OWJ65193.1"/>
    <property type="molecule type" value="Genomic_DNA"/>
</dbReference>
<evidence type="ECO:0000259" key="3">
    <source>
        <dbReference type="Pfam" id="PF04536"/>
    </source>
</evidence>
<gene>
    <name evidence="4" type="ORF">BWR60_20625</name>
</gene>
<sequence length="344" mass="35643">MSSGGWAPAPGLRLRAAVLVLAWLYLLCPLAMAQEIPDLRARVTDAAGVLTQADAAGLEARLATLERTKGAQLAILLVKSTAPLDIDAYAGRVFERWKLGRKGVDDGVLVVVATSDRAVRIEVGRGLEGAIPDVTAGRINREQMLPRFRDGDFAGGLAAAVAAIEARIAGEDLPPPERPHGPVPPWWFVILIAAMAGLILPPLLSIFLLIPLSLVDQPLPAKGEAEAAKASRSESDRPRRTSWLFAVNLLLGAAAGYWVLGSVFHLTGLRLGIALAIYLVLGAGALLWIRFLAPEPKAGPAGGAAGTPADTPSSDTSDFGSGSSGTDFSGGGGSSAGGGASDRW</sequence>
<organism evidence="4 5">
    <name type="scientific">Inquilinus limosus</name>
    <dbReference type="NCBI Taxonomy" id="171674"/>
    <lineage>
        <taxon>Bacteria</taxon>
        <taxon>Pseudomonadati</taxon>
        <taxon>Pseudomonadota</taxon>
        <taxon>Alphaproteobacteria</taxon>
        <taxon>Rhodospirillales</taxon>
        <taxon>Rhodospirillaceae</taxon>
        <taxon>Inquilinus</taxon>
    </lineage>
</organism>
<evidence type="ECO:0000256" key="2">
    <source>
        <dbReference type="SAM" id="Phobius"/>
    </source>
</evidence>
<feature type="transmembrane region" description="Helical" evidence="2">
    <location>
        <begin position="241"/>
        <end position="259"/>
    </location>
</feature>
<feature type="region of interest" description="Disordered" evidence="1">
    <location>
        <begin position="299"/>
        <end position="344"/>
    </location>
</feature>
<reference evidence="5" key="1">
    <citation type="submission" date="2017-05" db="EMBL/GenBank/DDBJ databases">
        <authorList>
            <person name="Macchi M."/>
            <person name="Festa S."/>
            <person name="Coppotelli B.M."/>
            <person name="Morelli I.S."/>
        </authorList>
    </citation>
    <scope>NUCLEOTIDE SEQUENCE [LARGE SCALE GENOMIC DNA]</scope>
    <source>
        <strain evidence="5">I</strain>
    </source>
</reference>
<dbReference type="AlphaFoldDB" id="A0A211ZIW6"/>
<keyword evidence="2" id="KW-0812">Transmembrane</keyword>
<keyword evidence="5" id="KW-1185">Reference proteome</keyword>
<evidence type="ECO:0000313" key="4">
    <source>
        <dbReference type="EMBL" id="OWJ65193.1"/>
    </source>
</evidence>
<dbReference type="RefSeq" id="WP_179221862.1">
    <property type="nucleotide sequence ID" value="NZ_NHON01000041.1"/>
</dbReference>
<evidence type="ECO:0000256" key="1">
    <source>
        <dbReference type="SAM" id="MobiDB-lite"/>
    </source>
</evidence>
<dbReference type="InterPro" id="IPR007621">
    <property type="entry name" value="TPM_dom"/>
</dbReference>
<comment type="caution">
    <text evidence="4">The sequence shown here is derived from an EMBL/GenBank/DDBJ whole genome shotgun (WGS) entry which is preliminary data.</text>
</comment>
<dbReference type="Proteomes" id="UP000196655">
    <property type="component" value="Unassembled WGS sequence"/>
</dbReference>